<keyword evidence="7" id="KW-0862">Zinc</keyword>
<dbReference type="GO" id="GO:0008270">
    <property type="term" value="F:zinc ion binding"/>
    <property type="evidence" value="ECO:0007669"/>
    <property type="project" value="InterPro"/>
</dbReference>
<dbReference type="PROSITE" id="PS51144">
    <property type="entry name" value="ALPHA_CA_2"/>
    <property type="match status" value="1"/>
</dbReference>
<organism evidence="11 12">
    <name type="scientific">Fasciola gigantica</name>
    <name type="common">Giant liver fluke</name>
    <dbReference type="NCBI Taxonomy" id="46835"/>
    <lineage>
        <taxon>Eukaryota</taxon>
        <taxon>Metazoa</taxon>
        <taxon>Spiralia</taxon>
        <taxon>Lophotrochozoa</taxon>
        <taxon>Platyhelminthes</taxon>
        <taxon>Trematoda</taxon>
        <taxon>Digenea</taxon>
        <taxon>Plagiorchiida</taxon>
        <taxon>Echinostomata</taxon>
        <taxon>Echinostomatoidea</taxon>
        <taxon>Fasciolidae</taxon>
        <taxon>Fasciola</taxon>
    </lineage>
</organism>
<proteinExistence type="inferred from homology"/>
<dbReference type="EC" id="4.2.1.1" evidence="4"/>
<sequence length="90" mass="10129">KQITLDVRLFLAIAFSGDTSQYYTYCGSLTTPPCAECVTWLVLVEPIIITQNQLDTFRDLHSNCQLCLSTDNFRPICPVGARKVRTTVRS</sequence>
<comment type="subcellular location">
    <subcellularLocation>
        <location evidence="2">Secreted</location>
        <location evidence="2">Extracellular space</location>
        <location evidence="2">Extracellular matrix</location>
    </subcellularLocation>
</comment>
<dbReference type="GO" id="GO:0004089">
    <property type="term" value="F:carbonate dehydratase activity"/>
    <property type="evidence" value="ECO:0007669"/>
    <property type="project" value="UniProtKB-EC"/>
</dbReference>
<evidence type="ECO:0000256" key="1">
    <source>
        <dbReference type="ARBA" id="ARBA00001947"/>
    </source>
</evidence>
<accession>A0A504YF06</accession>
<evidence type="ECO:0000313" key="12">
    <source>
        <dbReference type="Proteomes" id="UP000316759"/>
    </source>
</evidence>
<evidence type="ECO:0000259" key="10">
    <source>
        <dbReference type="PROSITE" id="PS51144"/>
    </source>
</evidence>
<evidence type="ECO:0000256" key="9">
    <source>
        <dbReference type="ARBA" id="ARBA00048348"/>
    </source>
</evidence>
<evidence type="ECO:0000256" key="8">
    <source>
        <dbReference type="ARBA" id="ARBA00023239"/>
    </source>
</evidence>
<comment type="cofactor">
    <cofactor evidence="1">
        <name>Zn(2+)</name>
        <dbReference type="ChEBI" id="CHEBI:29105"/>
    </cofactor>
</comment>
<dbReference type="EMBL" id="SUNJ01010351">
    <property type="protein sequence ID" value="TPP59704.1"/>
    <property type="molecule type" value="Genomic_DNA"/>
</dbReference>
<dbReference type="SUPFAM" id="SSF51069">
    <property type="entry name" value="Carbonic anhydrase"/>
    <property type="match status" value="1"/>
</dbReference>
<dbReference type="GO" id="GO:0005737">
    <property type="term" value="C:cytoplasm"/>
    <property type="evidence" value="ECO:0007669"/>
    <property type="project" value="TreeGrafter"/>
</dbReference>
<dbReference type="Pfam" id="PF00194">
    <property type="entry name" value="Carb_anhydrase"/>
    <property type="match status" value="1"/>
</dbReference>
<dbReference type="PANTHER" id="PTHR18952">
    <property type="entry name" value="CARBONIC ANHYDRASE"/>
    <property type="match status" value="1"/>
</dbReference>
<dbReference type="AlphaFoldDB" id="A0A504YF06"/>
<keyword evidence="6" id="KW-0479">Metal-binding</keyword>
<dbReference type="Gene3D" id="3.10.200.10">
    <property type="entry name" value="Alpha carbonic anhydrase"/>
    <property type="match status" value="1"/>
</dbReference>
<evidence type="ECO:0000256" key="5">
    <source>
        <dbReference type="ARBA" id="ARBA00022530"/>
    </source>
</evidence>
<reference evidence="11 12" key="1">
    <citation type="submission" date="2019-04" db="EMBL/GenBank/DDBJ databases">
        <title>Annotation for the trematode Fasciola gigantica.</title>
        <authorList>
            <person name="Choi Y.-J."/>
        </authorList>
    </citation>
    <scope>NUCLEOTIDE SEQUENCE [LARGE SCALE GENOMIC DNA]</scope>
    <source>
        <strain evidence="11">Uganda_cow_1</strain>
    </source>
</reference>
<name>A0A504YF06_FASGI</name>
<dbReference type="InterPro" id="IPR001148">
    <property type="entry name" value="CA_dom"/>
</dbReference>
<keyword evidence="12" id="KW-1185">Reference proteome</keyword>
<evidence type="ECO:0000256" key="4">
    <source>
        <dbReference type="ARBA" id="ARBA00012925"/>
    </source>
</evidence>
<gene>
    <name evidence="11" type="ORF">FGIG_10848</name>
</gene>
<evidence type="ECO:0000256" key="3">
    <source>
        <dbReference type="ARBA" id="ARBA00010718"/>
    </source>
</evidence>
<protein>
    <recommendedName>
        <fullName evidence="4">carbonic anhydrase</fullName>
        <ecNumber evidence="4">4.2.1.1</ecNumber>
    </recommendedName>
</protein>
<dbReference type="InterPro" id="IPR036398">
    <property type="entry name" value="CA_dom_sf"/>
</dbReference>
<dbReference type="PANTHER" id="PTHR18952:SF141">
    <property type="entry name" value="CARBONIC ANHYDRASE"/>
    <property type="match status" value="1"/>
</dbReference>
<dbReference type="OrthoDB" id="429145at2759"/>
<comment type="catalytic activity">
    <reaction evidence="9">
        <text>hydrogencarbonate + H(+) = CO2 + H2O</text>
        <dbReference type="Rhea" id="RHEA:10748"/>
        <dbReference type="ChEBI" id="CHEBI:15377"/>
        <dbReference type="ChEBI" id="CHEBI:15378"/>
        <dbReference type="ChEBI" id="CHEBI:16526"/>
        <dbReference type="ChEBI" id="CHEBI:17544"/>
        <dbReference type="EC" id="4.2.1.1"/>
    </reaction>
</comment>
<comment type="similarity">
    <text evidence="3">Belongs to the alpha-carbonic anhydrase family.</text>
</comment>
<dbReference type="STRING" id="46835.A0A504YF06"/>
<evidence type="ECO:0000256" key="7">
    <source>
        <dbReference type="ARBA" id="ARBA00022833"/>
    </source>
</evidence>
<evidence type="ECO:0000256" key="6">
    <source>
        <dbReference type="ARBA" id="ARBA00022723"/>
    </source>
</evidence>
<evidence type="ECO:0000256" key="2">
    <source>
        <dbReference type="ARBA" id="ARBA00004498"/>
    </source>
</evidence>
<feature type="domain" description="Alpha-carbonic anhydrase" evidence="10">
    <location>
        <begin position="1"/>
        <end position="88"/>
    </location>
</feature>
<evidence type="ECO:0000313" key="11">
    <source>
        <dbReference type="EMBL" id="TPP59704.1"/>
    </source>
</evidence>
<feature type="non-terminal residue" evidence="11">
    <location>
        <position position="1"/>
    </location>
</feature>
<keyword evidence="8" id="KW-0456">Lyase</keyword>
<keyword evidence="5" id="KW-0272">Extracellular matrix</keyword>
<comment type="caution">
    <text evidence="11">The sequence shown here is derived from an EMBL/GenBank/DDBJ whole genome shotgun (WGS) entry which is preliminary data.</text>
</comment>
<dbReference type="Proteomes" id="UP000316759">
    <property type="component" value="Unassembled WGS sequence"/>
</dbReference>
<keyword evidence="5" id="KW-0964">Secreted</keyword>
<dbReference type="InterPro" id="IPR023561">
    <property type="entry name" value="Carbonic_anhydrase_a-class"/>
</dbReference>